<dbReference type="Proteomes" id="UP001488805">
    <property type="component" value="Unassembled WGS sequence"/>
</dbReference>
<keyword evidence="2" id="KW-1185">Reference proteome</keyword>
<comment type="caution">
    <text evidence="1">The sequence shown here is derived from an EMBL/GenBank/DDBJ whole genome shotgun (WGS) entry which is preliminary data.</text>
</comment>
<name>A0AAW1G154_ZOAVI</name>
<dbReference type="EMBL" id="JBCEZU010000013">
    <property type="protein sequence ID" value="KAK9540601.1"/>
    <property type="molecule type" value="Genomic_DNA"/>
</dbReference>
<proteinExistence type="predicted"/>
<gene>
    <name evidence="1" type="ORF">VZT92_003042</name>
</gene>
<dbReference type="AlphaFoldDB" id="A0AAW1G154"/>
<organism evidence="1 2">
    <name type="scientific">Zoarces viviparus</name>
    <name type="common">Viviparous eelpout</name>
    <name type="synonym">Blennius viviparus</name>
    <dbReference type="NCBI Taxonomy" id="48416"/>
    <lineage>
        <taxon>Eukaryota</taxon>
        <taxon>Metazoa</taxon>
        <taxon>Chordata</taxon>
        <taxon>Craniata</taxon>
        <taxon>Vertebrata</taxon>
        <taxon>Euteleostomi</taxon>
        <taxon>Actinopterygii</taxon>
        <taxon>Neopterygii</taxon>
        <taxon>Teleostei</taxon>
        <taxon>Neoteleostei</taxon>
        <taxon>Acanthomorphata</taxon>
        <taxon>Eupercaria</taxon>
        <taxon>Perciformes</taxon>
        <taxon>Cottioidei</taxon>
        <taxon>Zoarcales</taxon>
        <taxon>Zoarcidae</taxon>
        <taxon>Zoarcinae</taxon>
        <taxon>Zoarces</taxon>
    </lineage>
</organism>
<accession>A0AAW1G154</accession>
<sequence length="86" mass="9880">MCCYKSLFYHFLDIATTISDILHKDLCLAQQTKPMTHRAFINERTAELIGKPLSAQLLPWRLQVILLCLSLMSMQQSTESEPPQEV</sequence>
<evidence type="ECO:0000313" key="2">
    <source>
        <dbReference type="Proteomes" id="UP001488805"/>
    </source>
</evidence>
<reference evidence="1 2" key="1">
    <citation type="journal article" date="2024" name="Genome Biol. Evol.">
        <title>Chromosome-level genome assembly of the viviparous eelpout Zoarces viviparus.</title>
        <authorList>
            <person name="Fuhrmann N."/>
            <person name="Brasseur M.V."/>
            <person name="Bakowski C.E."/>
            <person name="Podsiadlowski L."/>
            <person name="Prost S."/>
            <person name="Krehenwinkel H."/>
            <person name="Mayer C."/>
        </authorList>
    </citation>
    <scope>NUCLEOTIDE SEQUENCE [LARGE SCALE GENOMIC DNA]</scope>
    <source>
        <strain evidence="1">NO-MEL_2022_Ind0_liver</strain>
    </source>
</reference>
<protein>
    <submittedName>
        <fullName evidence="1">Uncharacterized protein</fullName>
    </submittedName>
</protein>
<evidence type="ECO:0000313" key="1">
    <source>
        <dbReference type="EMBL" id="KAK9540601.1"/>
    </source>
</evidence>